<evidence type="ECO:0000313" key="2">
    <source>
        <dbReference type="Proteomes" id="UP000317078"/>
    </source>
</evidence>
<dbReference type="EMBL" id="RCZP01000042">
    <property type="protein sequence ID" value="TPG46061.1"/>
    <property type="molecule type" value="Genomic_DNA"/>
</dbReference>
<protein>
    <submittedName>
        <fullName evidence="1">Uncharacterized protein</fullName>
    </submittedName>
</protein>
<reference evidence="1 2" key="1">
    <citation type="journal article" date="2019" name="Environ. Microbiol.">
        <title>Species interactions and distinct microbial communities in high Arctic permafrost affected cryosols are associated with the CH4 and CO2 gas fluxes.</title>
        <authorList>
            <person name="Altshuler I."/>
            <person name="Hamel J."/>
            <person name="Turney S."/>
            <person name="Magnuson E."/>
            <person name="Levesque R."/>
            <person name="Greer C."/>
            <person name="Whyte L.G."/>
        </authorList>
    </citation>
    <scope>NUCLEOTIDE SEQUENCE [LARGE SCALE GENOMIC DNA]</scope>
    <source>
        <strain evidence="1 2">S9.3B</strain>
    </source>
</reference>
<dbReference type="Proteomes" id="UP000317078">
    <property type="component" value="Unassembled WGS sequence"/>
</dbReference>
<evidence type="ECO:0000313" key="1">
    <source>
        <dbReference type="EMBL" id="TPG46061.1"/>
    </source>
</evidence>
<keyword evidence="2" id="KW-1185">Reference proteome</keyword>
<organism evidence="1 2">
    <name type="scientific">Muricoccus nepalensis</name>
    <dbReference type="NCBI Taxonomy" id="1854500"/>
    <lineage>
        <taxon>Bacteria</taxon>
        <taxon>Pseudomonadati</taxon>
        <taxon>Pseudomonadota</taxon>
        <taxon>Alphaproteobacteria</taxon>
        <taxon>Acetobacterales</taxon>
        <taxon>Roseomonadaceae</taxon>
        <taxon>Muricoccus</taxon>
    </lineage>
</organism>
<sequence>MIEFDDDILRKLAEAEVARQDEMTRLADKIGPEDKKLDDLRTAHFKDRAGVQKALRPLVEMERLREKVRRTVALLEAGPAHFHYTTAIQTAHEDALELLSPPYPLDDANSGYHCHVRMLVAGVWIEGFVEAHNPHFLYLKRTGEDAEVMVPWAQIAAFETRGAINYDAIRRAMDDTAVEDESERSLPSN</sequence>
<dbReference type="RefSeq" id="WP_140886520.1">
    <property type="nucleotide sequence ID" value="NZ_RCZP01000042.1"/>
</dbReference>
<comment type="caution">
    <text evidence="1">The sequence shown here is derived from an EMBL/GenBank/DDBJ whole genome shotgun (WGS) entry which is preliminary data.</text>
</comment>
<proteinExistence type="predicted"/>
<gene>
    <name evidence="1" type="ORF">EAH89_25395</name>
</gene>
<name>A0A502F9Q4_9PROT</name>
<accession>A0A502F9Q4</accession>
<dbReference type="AlphaFoldDB" id="A0A502F9Q4"/>
<dbReference type="OrthoDB" id="9825110at2"/>